<dbReference type="PROSITE" id="PS00061">
    <property type="entry name" value="ADH_SHORT"/>
    <property type="match status" value="1"/>
</dbReference>
<keyword evidence="6" id="KW-1185">Reference proteome</keyword>
<sequence>MRQNLNQAVVAITGAGSGIGEALALALAKQGCHLSLSDRDADRLLSVERACQACNPKVRVLATTVDVSDNNAVAAWADATAAYFPEVNVVINNAGVSLSASVESMAQADFEWLMNINFWGVVYGTTAFLPLLKRAKWGHIVNVSSLFGLISMPNQSAYNAAKFAVRGFSESLALELKSSQSSVSLTCVHPGGVKTNIVNDGRFFDQVGNDDSVDVQKQRFNSELAKTTAEDAAKEIIRAIRRNQSRLLVGRDAKIIDVIQRLLPSGYKHLVLKLMP</sequence>
<accession>A0A5S9PII1</accession>
<evidence type="ECO:0000313" key="5">
    <source>
        <dbReference type="EMBL" id="CAA0103692.1"/>
    </source>
</evidence>
<dbReference type="InterPro" id="IPR020904">
    <property type="entry name" value="Sc_DH/Rdtase_CS"/>
</dbReference>
<dbReference type="InterPro" id="IPR057326">
    <property type="entry name" value="KR_dom"/>
</dbReference>
<proteinExistence type="inferred from homology"/>
<comment type="similarity">
    <text evidence="1 3">Belongs to the short-chain dehydrogenases/reductases (SDR) family.</text>
</comment>
<evidence type="ECO:0000259" key="4">
    <source>
        <dbReference type="SMART" id="SM00822"/>
    </source>
</evidence>
<dbReference type="PRINTS" id="PR00080">
    <property type="entry name" value="SDRFAMILY"/>
</dbReference>
<dbReference type="EMBL" id="CACSIO010000010">
    <property type="protein sequence ID" value="CAA0103692.1"/>
    <property type="molecule type" value="Genomic_DNA"/>
</dbReference>
<dbReference type="AlphaFoldDB" id="A0A5S9PII1"/>
<dbReference type="PRINTS" id="PR00081">
    <property type="entry name" value="GDHRDH"/>
</dbReference>
<dbReference type="Gene3D" id="3.40.50.720">
    <property type="entry name" value="NAD(P)-binding Rossmann-like Domain"/>
    <property type="match status" value="1"/>
</dbReference>
<dbReference type="EC" id="1.-.-.-" evidence="5"/>
<dbReference type="PANTHER" id="PTHR43391:SF82">
    <property type="entry name" value="OXIDOREDUCTASE SADH-RELATED"/>
    <property type="match status" value="1"/>
</dbReference>
<dbReference type="Proteomes" id="UP000441399">
    <property type="component" value="Unassembled WGS sequence"/>
</dbReference>
<dbReference type="OrthoDB" id="6503536at2"/>
<name>A0A5S9PII1_9GAMM</name>
<protein>
    <submittedName>
        <fullName evidence="5">Oxidoreductase SadH</fullName>
        <ecNumber evidence="5">1.-.-.-</ecNumber>
    </submittedName>
</protein>
<evidence type="ECO:0000256" key="1">
    <source>
        <dbReference type="ARBA" id="ARBA00006484"/>
    </source>
</evidence>
<dbReference type="SUPFAM" id="SSF51735">
    <property type="entry name" value="NAD(P)-binding Rossmann-fold domains"/>
    <property type="match status" value="1"/>
</dbReference>
<dbReference type="InterPro" id="IPR002347">
    <property type="entry name" value="SDR_fam"/>
</dbReference>
<organism evidence="5 6">
    <name type="scientific">BD1-7 clade bacterium</name>
    <dbReference type="NCBI Taxonomy" id="2029982"/>
    <lineage>
        <taxon>Bacteria</taxon>
        <taxon>Pseudomonadati</taxon>
        <taxon>Pseudomonadota</taxon>
        <taxon>Gammaproteobacteria</taxon>
        <taxon>Cellvibrionales</taxon>
        <taxon>Spongiibacteraceae</taxon>
        <taxon>BD1-7 clade</taxon>
    </lineage>
</organism>
<evidence type="ECO:0000313" key="6">
    <source>
        <dbReference type="Proteomes" id="UP000441399"/>
    </source>
</evidence>
<dbReference type="Pfam" id="PF00106">
    <property type="entry name" value="adh_short"/>
    <property type="match status" value="1"/>
</dbReference>
<keyword evidence="2 5" id="KW-0560">Oxidoreductase</keyword>
<dbReference type="PANTHER" id="PTHR43391">
    <property type="entry name" value="RETINOL DEHYDROGENASE-RELATED"/>
    <property type="match status" value="1"/>
</dbReference>
<dbReference type="SMART" id="SM00822">
    <property type="entry name" value="PKS_KR"/>
    <property type="match status" value="1"/>
</dbReference>
<evidence type="ECO:0000256" key="3">
    <source>
        <dbReference type="RuleBase" id="RU000363"/>
    </source>
</evidence>
<reference evidence="5 6" key="1">
    <citation type="submission" date="2019-11" db="EMBL/GenBank/DDBJ databases">
        <authorList>
            <person name="Holert J."/>
        </authorList>
    </citation>
    <scope>NUCLEOTIDE SEQUENCE [LARGE SCALE GENOMIC DNA]</scope>
    <source>
        <strain evidence="5">SB11_3</strain>
    </source>
</reference>
<gene>
    <name evidence="5" type="primary">sadH_3</name>
    <name evidence="5" type="ORF">OPDIPICF_04566</name>
</gene>
<dbReference type="GO" id="GO:0016491">
    <property type="term" value="F:oxidoreductase activity"/>
    <property type="evidence" value="ECO:0007669"/>
    <property type="project" value="UniProtKB-KW"/>
</dbReference>
<evidence type="ECO:0000256" key="2">
    <source>
        <dbReference type="ARBA" id="ARBA00023002"/>
    </source>
</evidence>
<feature type="domain" description="Ketoreductase" evidence="4">
    <location>
        <begin position="8"/>
        <end position="191"/>
    </location>
</feature>
<dbReference type="InterPro" id="IPR036291">
    <property type="entry name" value="NAD(P)-bd_dom_sf"/>
</dbReference>